<dbReference type="Gene3D" id="3.80.10.10">
    <property type="entry name" value="Ribonuclease Inhibitor"/>
    <property type="match status" value="1"/>
</dbReference>
<dbReference type="InterPro" id="IPR032675">
    <property type="entry name" value="LRR_dom_sf"/>
</dbReference>
<evidence type="ECO:0000313" key="2">
    <source>
        <dbReference type="Proteomes" id="UP001168098"/>
    </source>
</evidence>
<evidence type="ECO:0008006" key="3">
    <source>
        <dbReference type="Google" id="ProtNLM"/>
    </source>
</evidence>
<protein>
    <recommendedName>
        <fullName evidence="3">Disease resistance protein</fullName>
    </recommendedName>
</protein>
<reference evidence="1 2" key="1">
    <citation type="journal article" date="2023" name="BMC Biotechnol.">
        <title>Vitis rotundifolia cv Carlos genome sequencing.</title>
        <authorList>
            <person name="Huff M."/>
            <person name="Hulse-Kemp A."/>
            <person name="Scheffler B."/>
            <person name="Youngblood R."/>
            <person name="Simpson S."/>
            <person name="Babiker E."/>
            <person name="Staton M."/>
        </authorList>
    </citation>
    <scope>NUCLEOTIDE SEQUENCE [LARGE SCALE GENOMIC DNA]</scope>
    <source>
        <tissue evidence="1">Leaf</tissue>
    </source>
</reference>
<accession>A0AA38ZY74</accession>
<comment type="caution">
    <text evidence="1">The sequence shown here is derived from an EMBL/GenBank/DDBJ whole genome shotgun (WGS) entry which is preliminary data.</text>
</comment>
<name>A0AA38ZY74_VITRO</name>
<dbReference type="AlphaFoldDB" id="A0AA38ZY74"/>
<dbReference type="SUPFAM" id="SSF52058">
    <property type="entry name" value="L domain-like"/>
    <property type="match status" value="1"/>
</dbReference>
<dbReference type="Proteomes" id="UP001168098">
    <property type="component" value="Unassembled WGS sequence"/>
</dbReference>
<organism evidence="1 2">
    <name type="scientific">Vitis rotundifolia</name>
    <name type="common">Muscadine grape</name>
    <dbReference type="NCBI Taxonomy" id="103349"/>
    <lineage>
        <taxon>Eukaryota</taxon>
        <taxon>Viridiplantae</taxon>
        <taxon>Streptophyta</taxon>
        <taxon>Embryophyta</taxon>
        <taxon>Tracheophyta</taxon>
        <taxon>Spermatophyta</taxon>
        <taxon>Magnoliopsida</taxon>
        <taxon>eudicotyledons</taxon>
        <taxon>Gunneridae</taxon>
        <taxon>Pentapetalae</taxon>
        <taxon>rosids</taxon>
        <taxon>Vitales</taxon>
        <taxon>Vitaceae</taxon>
        <taxon>Viteae</taxon>
        <taxon>Vitis</taxon>
    </lineage>
</organism>
<sequence>MKRSLSTTIRGLHTLTSLKAITIKGPFPDVISFSDNGSQLLPTSLSMFHISGFHNLKSIASMGLQTLISLKELEIKNCPKLCSFVPKEGLPPTLARLVIRGCPILKKRCLKDKGKDWPKIGHIPCMEIDNIVQQ</sequence>
<keyword evidence="2" id="KW-1185">Reference proteome</keyword>
<gene>
    <name evidence="1" type="ORF">PVL29_009361</name>
</gene>
<evidence type="ECO:0000313" key="1">
    <source>
        <dbReference type="EMBL" id="KAJ9697503.1"/>
    </source>
</evidence>
<dbReference type="EMBL" id="JARBHA010000007">
    <property type="protein sequence ID" value="KAJ9697503.1"/>
    <property type="molecule type" value="Genomic_DNA"/>
</dbReference>
<proteinExistence type="predicted"/>